<evidence type="ECO:0000256" key="2">
    <source>
        <dbReference type="ARBA" id="ARBA00022692"/>
    </source>
</evidence>
<evidence type="ECO:0000256" key="1">
    <source>
        <dbReference type="ARBA" id="ARBA00004141"/>
    </source>
</evidence>
<protein>
    <recommendedName>
        <fullName evidence="8">Organic cation transporter protein</fullName>
    </recommendedName>
</protein>
<dbReference type="InterPro" id="IPR005829">
    <property type="entry name" value="Sugar_transporter_CS"/>
</dbReference>
<keyword evidence="4 5" id="KW-0472">Membrane</keyword>
<dbReference type="InterPro" id="IPR036259">
    <property type="entry name" value="MFS_trans_sf"/>
</dbReference>
<name>A0A9P0EYV3_BEMTA</name>
<accession>A0A9P0EYV3</accession>
<dbReference type="Proteomes" id="UP001152759">
    <property type="component" value="Chromosome 2"/>
</dbReference>
<feature type="transmembrane region" description="Helical" evidence="5">
    <location>
        <begin position="260"/>
        <end position="277"/>
    </location>
</feature>
<feature type="transmembrane region" description="Helical" evidence="5">
    <location>
        <begin position="197"/>
        <end position="221"/>
    </location>
</feature>
<dbReference type="Pfam" id="PF07690">
    <property type="entry name" value="MFS_1"/>
    <property type="match status" value="1"/>
</dbReference>
<dbReference type="CDD" id="cd17317">
    <property type="entry name" value="MFS_SLC22"/>
    <property type="match status" value="1"/>
</dbReference>
<dbReference type="AlphaFoldDB" id="A0A9P0EYV3"/>
<gene>
    <name evidence="6" type="ORF">BEMITA_LOCUS4184</name>
</gene>
<feature type="transmembrane region" description="Helical" evidence="5">
    <location>
        <begin position="526"/>
        <end position="546"/>
    </location>
</feature>
<evidence type="ECO:0008006" key="8">
    <source>
        <dbReference type="Google" id="ProtNLM"/>
    </source>
</evidence>
<comment type="subcellular location">
    <subcellularLocation>
        <location evidence="1">Membrane</location>
        <topology evidence="1">Multi-pass membrane protein</topology>
    </subcellularLocation>
</comment>
<feature type="transmembrane region" description="Helical" evidence="5">
    <location>
        <begin position="173"/>
        <end position="191"/>
    </location>
</feature>
<keyword evidence="2 5" id="KW-0812">Transmembrane</keyword>
<evidence type="ECO:0000256" key="3">
    <source>
        <dbReference type="ARBA" id="ARBA00022989"/>
    </source>
</evidence>
<organism evidence="6 7">
    <name type="scientific">Bemisia tabaci</name>
    <name type="common">Sweetpotato whitefly</name>
    <name type="synonym">Aleurodes tabaci</name>
    <dbReference type="NCBI Taxonomy" id="7038"/>
    <lineage>
        <taxon>Eukaryota</taxon>
        <taxon>Metazoa</taxon>
        <taxon>Ecdysozoa</taxon>
        <taxon>Arthropoda</taxon>
        <taxon>Hexapoda</taxon>
        <taxon>Insecta</taxon>
        <taxon>Pterygota</taxon>
        <taxon>Neoptera</taxon>
        <taxon>Paraneoptera</taxon>
        <taxon>Hemiptera</taxon>
        <taxon>Sternorrhyncha</taxon>
        <taxon>Aleyrodoidea</taxon>
        <taxon>Aleyrodidae</taxon>
        <taxon>Aleyrodinae</taxon>
        <taxon>Bemisia</taxon>
    </lineage>
</organism>
<keyword evidence="7" id="KW-1185">Reference proteome</keyword>
<dbReference type="InterPro" id="IPR011701">
    <property type="entry name" value="MFS"/>
</dbReference>
<feature type="transmembrane region" description="Helical" evidence="5">
    <location>
        <begin position="409"/>
        <end position="429"/>
    </location>
</feature>
<evidence type="ECO:0000256" key="4">
    <source>
        <dbReference type="ARBA" id="ARBA00023136"/>
    </source>
</evidence>
<evidence type="ECO:0000256" key="5">
    <source>
        <dbReference type="SAM" id="Phobius"/>
    </source>
</evidence>
<sequence length="567" mass="63919">MDLDSIWHDLGQYGKYQFINNILLGLAICFSATSSMSYVFTAGDLDYRCRIPDCDNVEGRLEFLPQWLRFAVPFKSEAEEVPSKCDRFMTAPDFQDDLNVIDACPSARFRTNETERCSHWVFKDTENTILKEFDLMCDNNRWKLTLVGTVNNIGQFVGLPIGGMISDAYGRRFLMVTGTLLSAMFGIMRAFSTNYIMFLVFEFLDAVASTGVFGAVFIIGLELVGPSKRVLSSTILSCFFPIGEVLMGLVMWWLQDWRSFLLAVYLPGLFFVSYFWITPESIRWLAMKNRYKEVVSIIRSIEIANDKKLSENLENKLDLLPLDNRTIPDITEIKIIDEKIVEKKQESGLESKKEVDSTSSSSSSSAFSKIFQSRAIMLRVLNCSFCWMTNTFVFYGLSLNATDIAGNKYLNYIAVSCAELPAFIGTYFLMDRVGRRPAQSLSLSVCGLVCIAFAFVPAEMVIVRMSLFLIGKLMITMSFTIIYVFTIEMFPTELRHSLLGTCSMLGRFGSMIAPQTPLLATYFGTYVPVLLFGAVSLTSGALAMLFPETLNQKLPDTVEDAKNMDKK</sequence>
<feature type="transmembrane region" description="Helical" evidence="5">
    <location>
        <begin position="376"/>
        <end position="397"/>
    </location>
</feature>
<keyword evidence="3 5" id="KW-1133">Transmembrane helix</keyword>
<dbReference type="GO" id="GO:0016020">
    <property type="term" value="C:membrane"/>
    <property type="evidence" value="ECO:0007669"/>
    <property type="project" value="UniProtKB-SubCell"/>
</dbReference>
<evidence type="ECO:0000313" key="6">
    <source>
        <dbReference type="EMBL" id="CAH0384900.1"/>
    </source>
</evidence>
<dbReference type="EMBL" id="OU963863">
    <property type="protein sequence ID" value="CAH0384900.1"/>
    <property type="molecule type" value="Genomic_DNA"/>
</dbReference>
<dbReference type="SUPFAM" id="SSF103473">
    <property type="entry name" value="MFS general substrate transporter"/>
    <property type="match status" value="1"/>
</dbReference>
<proteinExistence type="predicted"/>
<dbReference type="Gene3D" id="1.20.1250.20">
    <property type="entry name" value="MFS general substrate transporter like domains"/>
    <property type="match status" value="1"/>
</dbReference>
<dbReference type="GO" id="GO:0022857">
    <property type="term" value="F:transmembrane transporter activity"/>
    <property type="evidence" value="ECO:0007669"/>
    <property type="project" value="InterPro"/>
</dbReference>
<dbReference type="PROSITE" id="PS00216">
    <property type="entry name" value="SUGAR_TRANSPORT_1"/>
    <property type="match status" value="1"/>
</dbReference>
<feature type="transmembrane region" description="Helical" evidence="5">
    <location>
        <begin position="441"/>
        <end position="462"/>
    </location>
</feature>
<feature type="transmembrane region" description="Helical" evidence="5">
    <location>
        <begin position="468"/>
        <end position="486"/>
    </location>
</feature>
<reference evidence="6" key="1">
    <citation type="submission" date="2021-12" db="EMBL/GenBank/DDBJ databases">
        <authorList>
            <person name="King R."/>
        </authorList>
    </citation>
    <scope>NUCLEOTIDE SEQUENCE</scope>
</reference>
<feature type="transmembrane region" description="Helical" evidence="5">
    <location>
        <begin position="18"/>
        <end position="40"/>
    </location>
</feature>
<evidence type="ECO:0000313" key="7">
    <source>
        <dbReference type="Proteomes" id="UP001152759"/>
    </source>
</evidence>
<dbReference type="PANTHER" id="PTHR24064">
    <property type="entry name" value="SOLUTE CARRIER FAMILY 22 MEMBER"/>
    <property type="match status" value="1"/>
</dbReference>
<feature type="transmembrane region" description="Helical" evidence="5">
    <location>
        <begin position="233"/>
        <end position="254"/>
    </location>
</feature>